<proteinExistence type="predicted"/>
<keyword evidence="2" id="KW-1185">Reference proteome</keyword>
<accession>A0ACC2TNR2</accession>
<dbReference type="EMBL" id="QTSX02002314">
    <property type="protein sequence ID" value="KAJ9076173.1"/>
    <property type="molecule type" value="Genomic_DNA"/>
</dbReference>
<protein>
    <submittedName>
        <fullName evidence="1">Uncharacterized protein</fullName>
    </submittedName>
</protein>
<reference evidence="1" key="1">
    <citation type="submission" date="2022-04" db="EMBL/GenBank/DDBJ databases">
        <title>Genome of the entomopathogenic fungus Entomophthora muscae.</title>
        <authorList>
            <person name="Elya C."/>
            <person name="Lovett B.R."/>
            <person name="Lee E."/>
            <person name="Macias A.M."/>
            <person name="Hajek A.E."/>
            <person name="De Bivort B.L."/>
            <person name="Kasson M.T."/>
            <person name="De Fine Licht H.H."/>
            <person name="Stajich J.E."/>
        </authorList>
    </citation>
    <scope>NUCLEOTIDE SEQUENCE</scope>
    <source>
        <strain evidence="1">Berkeley</strain>
    </source>
</reference>
<comment type="caution">
    <text evidence="1">The sequence shown here is derived from an EMBL/GenBank/DDBJ whole genome shotgun (WGS) entry which is preliminary data.</text>
</comment>
<name>A0ACC2TNR2_9FUNG</name>
<evidence type="ECO:0000313" key="1">
    <source>
        <dbReference type="EMBL" id="KAJ9076173.1"/>
    </source>
</evidence>
<sequence length="299" mass="32029">MQVLYYLGVMQWLIGMLASFFKITMGASGCDSTAAAPFIGMIESTLTVKPFFEDMTQSELQQVLTSGLSTIAASVLIAFIRMGVNADTMLTSCGMSIPYSLSLSKLCYPETEGSRIKYDVNIDGKKQDTNLIHAAANGASQGVTIYMMVAGTLLAVISLLNLTDNILGYFGSFICLPNLSLCLVGSYIFTPFAWLIGVTWRECQVVGQLMAVQMISNEFVDFTQLYELQTSHELSARTGILATYALCGFANFASVDIQLSCIGGMAPSRKADIAKLAVSAVITGTMCTFVSAAIAGILI</sequence>
<dbReference type="Proteomes" id="UP001165960">
    <property type="component" value="Unassembled WGS sequence"/>
</dbReference>
<evidence type="ECO:0000313" key="2">
    <source>
        <dbReference type="Proteomes" id="UP001165960"/>
    </source>
</evidence>
<organism evidence="1 2">
    <name type="scientific">Entomophthora muscae</name>
    <dbReference type="NCBI Taxonomy" id="34485"/>
    <lineage>
        <taxon>Eukaryota</taxon>
        <taxon>Fungi</taxon>
        <taxon>Fungi incertae sedis</taxon>
        <taxon>Zoopagomycota</taxon>
        <taxon>Entomophthoromycotina</taxon>
        <taxon>Entomophthoromycetes</taxon>
        <taxon>Entomophthorales</taxon>
        <taxon>Entomophthoraceae</taxon>
        <taxon>Entomophthora</taxon>
    </lineage>
</organism>
<gene>
    <name evidence="1" type="ORF">DSO57_1028755</name>
</gene>